<keyword evidence="7" id="KW-1185">Reference proteome</keyword>
<gene>
    <name evidence="6" type="ORF">ACFPYN_18310</name>
</gene>
<dbReference type="PROSITE" id="PS50987">
    <property type="entry name" value="HTH_ARSR_2"/>
    <property type="match status" value="1"/>
</dbReference>
<proteinExistence type="predicted"/>
<dbReference type="EMBL" id="JBHSRI010000038">
    <property type="protein sequence ID" value="MFC6041363.1"/>
    <property type="molecule type" value="Genomic_DNA"/>
</dbReference>
<keyword evidence="2" id="KW-0238">DNA-binding</keyword>
<name>A0ABW1LD62_9BACL</name>
<dbReference type="PRINTS" id="PR00778">
    <property type="entry name" value="HTHARSR"/>
</dbReference>
<evidence type="ECO:0000256" key="3">
    <source>
        <dbReference type="ARBA" id="ARBA00023163"/>
    </source>
</evidence>
<dbReference type="Proteomes" id="UP001596170">
    <property type="component" value="Unassembled WGS sequence"/>
</dbReference>
<evidence type="ECO:0000259" key="5">
    <source>
        <dbReference type="PROSITE" id="PS50987"/>
    </source>
</evidence>
<keyword evidence="3" id="KW-0804">Transcription</keyword>
<dbReference type="NCBIfam" id="NF033788">
    <property type="entry name" value="HTH_metalloreg"/>
    <property type="match status" value="1"/>
</dbReference>
<accession>A0ABW1LD62</accession>
<sequence length="121" mass="13674">MNKETCEVTCVHEEDVKYVQQNLPDLKGMSVIFKALADETRLKISYALTLQNELCVCDVAAIIQSSTATASHHLRYLKDIDLAKSHKKGKLVYYRLADDHVGQLVKIAYEHAKEGDKHESN</sequence>
<dbReference type="PANTHER" id="PTHR43132">
    <property type="entry name" value="ARSENICAL RESISTANCE OPERON REPRESSOR ARSR-RELATED"/>
    <property type="match status" value="1"/>
</dbReference>
<dbReference type="PROSITE" id="PS00846">
    <property type="entry name" value="HTH_ARSR_1"/>
    <property type="match status" value="1"/>
</dbReference>
<dbReference type="InterPro" id="IPR001845">
    <property type="entry name" value="HTH_ArsR_DNA-bd_dom"/>
</dbReference>
<dbReference type="InterPro" id="IPR036390">
    <property type="entry name" value="WH_DNA-bd_sf"/>
</dbReference>
<evidence type="ECO:0000256" key="4">
    <source>
        <dbReference type="ARBA" id="ARBA00043263"/>
    </source>
</evidence>
<reference evidence="7" key="1">
    <citation type="journal article" date="2019" name="Int. J. Syst. Evol. Microbiol.">
        <title>The Global Catalogue of Microorganisms (GCM) 10K type strain sequencing project: providing services to taxonomists for standard genome sequencing and annotation.</title>
        <authorList>
            <consortium name="The Broad Institute Genomics Platform"/>
            <consortium name="The Broad Institute Genome Sequencing Center for Infectious Disease"/>
            <person name="Wu L."/>
            <person name="Ma J."/>
        </authorList>
    </citation>
    <scope>NUCLEOTIDE SEQUENCE [LARGE SCALE GENOMIC DNA]</scope>
    <source>
        <strain evidence="7">CCUG 54527</strain>
    </source>
</reference>
<dbReference type="SUPFAM" id="SSF46785">
    <property type="entry name" value="Winged helix' DNA-binding domain"/>
    <property type="match status" value="1"/>
</dbReference>
<keyword evidence="1" id="KW-0805">Transcription regulation</keyword>
<keyword evidence="4" id="KW-0105">Cadmium resistance</keyword>
<evidence type="ECO:0000313" key="6">
    <source>
        <dbReference type="EMBL" id="MFC6041363.1"/>
    </source>
</evidence>
<dbReference type="InterPro" id="IPR018334">
    <property type="entry name" value="ArsR_HTH"/>
</dbReference>
<dbReference type="PANTHER" id="PTHR43132:SF6">
    <property type="entry name" value="HTH-TYPE TRANSCRIPTIONAL REPRESSOR CZRA"/>
    <property type="match status" value="1"/>
</dbReference>
<evidence type="ECO:0000256" key="2">
    <source>
        <dbReference type="ARBA" id="ARBA00023125"/>
    </source>
</evidence>
<dbReference type="InterPro" id="IPR051011">
    <property type="entry name" value="Metal_resp_trans_reg"/>
</dbReference>
<dbReference type="InterPro" id="IPR036388">
    <property type="entry name" value="WH-like_DNA-bd_sf"/>
</dbReference>
<dbReference type="SMART" id="SM00418">
    <property type="entry name" value="HTH_ARSR"/>
    <property type="match status" value="1"/>
</dbReference>
<organism evidence="6 7">
    <name type="scientific">Paenisporosarcina macmurdoensis</name>
    <dbReference type="NCBI Taxonomy" id="212659"/>
    <lineage>
        <taxon>Bacteria</taxon>
        <taxon>Bacillati</taxon>
        <taxon>Bacillota</taxon>
        <taxon>Bacilli</taxon>
        <taxon>Bacillales</taxon>
        <taxon>Caryophanaceae</taxon>
        <taxon>Paenisporosarcina</taxon>
    </lineage>
</organism>
<evidence type="ECO:0000313" key="7">
    <source>
        <dbReference type="Proteomes" id="UP001596170"/>
    </source>
</evidence>
<evidence type="ECO:0000256" key="1">
    <source>
        <dbReference type="ARBA" id="ARBA00023015"/>
    </source>
</evidence>
<dbReference type="RefSeq" id="WP_377736248.1">
    <property type="nucleotide sequence ID" value="NZ_JBHSRI010000038.1"/>
</dbReference>
<protein>
    <submittedName>
        <fullName evidence="6">ArsR/SmtB family transcription factor</fullName>
    </submittedName>
</protein>
<dbReference type="InterPro" id="IPR011991">
    <property type="entry name" value="ArsR-like_HTH"/>
</dbReference>
<dbReference type="Gene3D" id="1.10.10.10">
    <property type="entry name" value="Winged helix-like DNA-binding domain superfamily/Winged helix DNA-binding domain"/>
    <property type="match status" value="1"/>
</dbReference>
<dbReference type="CDD" id="cd00090">
    <property type="entry name" value="HTH_ARSR"/>
    <property type="match status" value="1"/>
</dbReference>
<dbReference type="Pfam" id="PF01022">
    <property type="entry name" value="HTH_5"/>
    <property type="match status" value="1"/>
</dbReference>
<comment type="caution">
    <text evidence="6">The sequence shown here is derived from an EMBL/GenBank/DDBJ whole genome shotgun (WGS) entry which is preliminary data.</text>
</comment>
<feature type="domain" description="HTH arsR-type" evidence="5">
    <location>
        <begin position="21"/>
        <end position="116"/>
    </location>
</feature>